<dbReference type="AlphaFoldDB" id="F0T2L3"/>
<dbReference type="Proteomes" id="UP000007488">
    <property type="component" value="Chromosome"/>
</dbReference>
<dbReference type="InterPro" id="IPR009875">
    <property type="entry name" value="PilZ_domain"/>
</dbReference>
<evidence type="ECO:0000259" key="1">
    <source>
        <dbReference type="Pfam" id="PF07238"/>
    </source>
</evidence>
<evidence type="ECO:0000313" key="3">
    <source>
        <dbReference type="Proteomes" id="UP000007488"/>
    </source>
</evidence>
<feature type="domain" description="PilZ" evidence="1">
    <location>
        <begin position="4"/>
        <end position="99"/>
    </location>
</feature>
<dbReference type="EMBL" id="CP002547">
    <property type="protein sequence ID" value="ADY55331.1"/>
    <property type="molecule type" value="Genomic_DNA"/>
</dbReference>
<sequence>MTNEKRKSERMEYCAAIQCSKVISEGKVKSFDPPVEMKVKNIAPEGLCISALESFEVGSLLKFDMMLKDVWYKEITATIIWTIKNKNTYDYGLHMQYVTGRFGVQIIEMGRQVFKKV</sequence>
<reference evidence="2 3" key="1">
    <citation type="journal article" date="2011" name="Stand. Genomic Sci.">
        <title>Complete genome sequence of Syntrophobotulus glycolicus type strain (FlGlyR).</title>
        <authorList>
            <person name="Han C."/>
            <person name="Mwirichia R."/>
            <person name="Chertkov O."/>
            <person name="Held B."/>
            <person name="Lapidus A."/>
            <person name="Nolan M."/>
            <person name="Lucas S."/>
            <person name="Hammon N."/>
            <person name="Deshpande S."/>
            <person name="Cheng J.F."/>
            <person name="Tapia R."/>
            <person name="Goodwin L."/>
            <person name="Pitluck S."/>
            <person name="Huntemann M."/>
            <person name="Liolios K."/>
            <person name="Ivanova N."/>
            <person name="Pagani I."/>
            <person name="Mavromatis K."/>
            <person name="Ovchinikova G."/>
            <person name="Pati A."/>
            <person name="Chen A."/>
            <person name="Palaniappan K."/>
            <person name="Land M."/>
            <person name="Hauser L."/>
            <person name="Brambilla E.M."/>
            <person name="Rohde M."/>
            <person name="Spring S."/>
            <person name="Sikorski J."/>
            <person name="Goker M."/>
            <person name="Woyke T."/>
            <person name="Bristow J."/>
            <person name="Eisen J.A."/>
            <person name="Markowitz V."/>
            <person name="Hugenholtz P."/>
            <person name="Kyrpides N.C."/>
            <person name="Klenk H.P."/>
            <person name="Detter J.C."/>
        </authorList>
    </citation>
    <scope>NUCLEOTIDE SEQUENCE [LARGE SCALE GENOMIC DNA]</scope>
    <source>
        <strain evidence="3">DSM 8271 / FlGlyR</strain>
    </source>
</reference>
<dbReference type="eggNOG" id="ENOG503498F">
    <property type="taxonomic scope" value="Bacteria"/>
</dbReference>
<proteinExistence type="predicted"/>
<dbReference type="GO" id="GO:0035438">
    <property type="term" value="F:cyclic-di-GMP binding"/>
    <property type="evidence" value="ECO:0007669"/>
    <property type="project" value="InterPro"/>
</dbReference>
<dbReference type="KEGG" id="sgy:Sgly_0990"/>
<evidence type="ECO:0000313" key="2">
    <source>
        <dbReference type="EMBL" id="ADY55331.1"/>
    </source>
</evidence>
<reference evidence="3" key="2">
    <citation type="submission" date="2011-02" db="EMBL/GenBank/DDBJ databases">
        <title>The complete genome of Syntrophobotulus glycolicus DSM 8271.</title>
        <authorList>
            <person name="Lucas S."/>
            <person name="Copeland A."/>
            <person name="Lapidus A."/>
            <person name="Bruce D."/>
            <person name="Goodwin L."/>
            <person name="Pitluck S."/>
            <person name="Kyrpides N."/>
            <person name="Mavromatis K."/>
            <person name="Pagani I."/>
            <person name="Ivanova N."/>
            <person name="Mikhailova N."/>
            <person name="Chertkov O."/>
            <person name="Held B."/>
            <person name="Detter J.C."/>
            <person name="Tapia R."/>
            <person name="Han C."/>
            <person name="Land M."/>
            <person name="Hauser L."/>
            <person name="Markowitz V."/>
            <person name="Cheng J.-F."/>
            <person name="Hugenholtz P."/>
            <person name="Woyke T."/>
            <person name="Wu D."/>
            <person name="Spring S."/>
            <person name="Schroeder M."/>
            <person name="Brambilla E."/>
            <person name="Klenk H.-P."/>
            <person name="Eisen J.A."/>
        </authorList>
    </citation>
    <scope>NUCLEOTIDE SEQUENCE [LARGE SCALE GENOMIC DNA]</scope>
    <source>
        <strain evidence="3">DSM 8271 / FlGlyR</strain>
    </source>
</reference>
<dbReference type="Pfam" id="PF07238">
    <property type="entry name" value="PilZ"/>
    <property type="match status" value="1"/>
</dbReference>
<keyword evidence="3" id="KW-1185">Reference proteome</keyword>
<gene>
    <name evidence="2" type="ordered locus">Sgly_0990</name>
</gene>
<name>F0T2L3_SYNGF</name>
<organism evidence="2 3">
    <name type="scientific">Syntrophobotulus glycolicus (strain DSM 8271 / FlGlyR)</name>
    <dbReference type="NCBI Taxonomy" id="645991"/>
    <lineage>
        <taxon>Bacteria</taxon>
        <taxon>Bacillati</taxon>
        <taxon>Bacillota</taxon>
        <taxon>Clostridia</taxon>
        <taxon>Eubacteriales</taxon>
        <taxon>Desulfitobacteriaceae</taxon>
        <taxon>Syntrophobotulus</taxon>
    </lineage>
</organism>
<protein>
    <submittedName>
        <fullName evidence="2">Type IV pilus assembly PilZ</fullName>
    </submittedName>
</protein>
<accession>F0T2L3</accession>
<dbReference type="HOGENOM" id="CLU_2083693_0_0_9"/>